<feature type="compositionally biased region" description="Low complexity" evidence="1">
    <location>
        <begin position="478"/>
        <end position="488"/>
    </location>
</feature>
<evidence type="ECO:0000313" key="3">
    <source>
        <dbReference type="Proteomes" id="UP000053029"/>
    </source>
</evidence>
<keyword evidence="3" id="KW-1185">Reference proteome</keyword>
<evidence type="ECO:0000256" key="1">
    <source>
        <dbReference type="SAM" id="MobiDB-lite"/>
    </source>
</evidence>
<evidence type="ECO:0000313" key="2">
    <source>
        <dbReference type="EMBL" id="KIW86278.1"/>
    </source>
</evidence>
<gene>
    <name evidence="2" type="ORF">Z517_01673</name>
</gene>
<feature type="compositionally biased region" description="Basic and acidic residues" evidence="1">
    <location>
        <begin position="460"/>
        <end position="477"/>
    </location>
</feature>
<dbReference type="HOGENOM" id="CLU_426990_0_0_1"/>
<organism evidence="2 3">
    <name type="scientific">Fonsecaea pedrosoi CBS 271.37</name>
    <dbReference type="NCBI Taxonomy" id="1442368"/>
    <lineage>
        <taxon>Eukaryota</taxon>
        <taxon>Fungi</taxon>
        <taxon>Dikarya</taxon>
        <taxon>Ascomycota</taxon>
        <taxon>Pezizomycotina</taxon>
        <taxon>Eurotiomycetes</taxon>
        <taxon>Chaetothyriomycetidae</taxon>
        <taxon>Chaetothyriales</taxon>
        <taxon>Herpotrichiellaceae</taxon>
        <taxon>Fonsecaea</taxon>
    </lineage>
</organism>
<reference evidence="2 3" key="1">
    <citation type="submission" date="2015-01" db="EMBL/GenBank/DDBJ databases">
        <title>The Genome Sequence of Fonsecaea pedrosoi CBS 271.37.</title>
        <authorList>
            <consortium name="The Broad Institute Genomics Platform"/>
            <person name="Cuomo C."/>
            <person name="de Hoog S."/>
            <person name="Gorbushina A."/>
            <person name="Stielow B."/>
            <person name="Teixiera M."/>
            <person name="Abouelleil A."/>
            <person name="Chapman S.B."/>
            <person name="Priest M."/>
            <person name="Young S.K."/>
            <person name="Wortman J."/>
            <person name="Nusbaum C."/>
            <person name="Birren B."/>
        </authorList>
    </citation>
    <scope>NUCLEOTIDE SEQUENCE [LARGE SCALE GENOMIC DNA]</scope>
    <source>
        <strain evidence="2 3">CBS 271.37</strain>
    </source>
</reference>
<feature type="compositionally biased region" description="Low complexity" evidence="1">
    <location>
        <begin position="447"/>
        <end position="458"/>
    </location>
</feature>
<name>A0A0D2GYZ3_9EURO</name>
<feature type="region of interest" description="Disordered" evidence="1">
    <location>
        <begin position="406"/>
        <end position="492"/>
    </location>
</feature>
<dbReference type="VEuPathDB" id="FungiDB:Z517_01673"/>
<dbReference type="GeneID" id="25301163"/>
<dbReference type="EMBL" id="KN846969">
    <property type="protein sequence ID" value="KIW86278.1"/>
    <property type="molecule type" value="Genomic_DNA"/>
</dbReference>
<accession>A0A0D2GYZ3</accession>
<dbReference type="AlphaFoldDB" id="A0A0D2GYZ3"/>
<proteinExistence type="predicted"/>
<dbReference type="RefSeq" id="XP_013290086.1">
    <property type="nucleotide sequence ID" value="XM_013434632.1"/>
</dbReference>
<dbReference type="Proteomes" id="UP000053029">
    <property type="component" value="Unassembled WGS sequence"/>
</dbReference>
<sequence>MPLPSREVLTLRLIFDCDGDEEEEPQPAISQDLSNPSSLLRLPVELRLKILRYLLRIDRNRKAHTRRPPQNSISELLYLNPRRILEAAPFKHKGNQEINGSPPVINSCQLHPAILKTCKQLYLEGKTVLYTENKVVGVQSAIRGLGAKLKNYGIPVFGPFPSSRLINAPYDKSKPWESRFDPVMLFSGGNTKADAPFYVCGYKDSADFMHALWIMVKCPFARGMGYNLSLPAEPQYRYVSRTDSFVKFAVLPWLHNHINSINLHSPIPEATSENKPQVTSDTCNSRVTPLRDELAKHVLASKTEPNLHTYKAICAYLEQVLLQGEICVDQGNFVSGELIFERVCYEASSIVRTRTSKLVDVSSKSKDGINRVCKLIAVSAYRLCELRSGSLARLIAKRMQNLSAKGTAVAESKQRENCQVTEIPKEDDGQSSDDSASATHEDSSSVTPTSETRTSISEETGEKPDEVSAVHPPDKTQTKTTLSTTSLTHPIPRTTRLEPQLAADLALTSGLLALRLPCASPVPEWNIRLDIMLLRLFAERDDFANAVWSIRRIHNNGTVELQSMKQKNKTGDKKWQALSGLVQDLAQQLRPGAGRGSFADVADQCQQVVTVLWGERLIPKKGFNGLIWTFRWAG</sequence>
<protein>
    <recommendedName>
        <fullName evidence="4">F-box domain-containing protein</fullName>
    </recommendedName>
</protein>
<evidence type="ECO:0008006" key="4">
    <source>
        <dbReference type="Google" id="ProtNLM"/>
    </source>
</evidence>
<dbReference type="OrthoDB" id="2951834at2759"/>